<accession>C4GKF0</accession>
<keyword evidence="2" id="KW-1185">Reference proteome</keyword>
<sequence>MQNPKGSLKSKMERRRLAAKWLQTEHHGFTKMSASRRRSIGYPFCKGFNLYSLFA</sequence>
<comment type="caution">
    <text evidence="1">The sequence shown here is derived from an EMBL/GenBank/DDBJ whole genome shotgun (WGS) entry which is preliminary data.</text>
</comment>
<dbReference type="HOGENOM" id="CLU_3026239_0_0_4"/>
<reference evidence="1" key="1">
    <citation type="submission" date="2009-04" db="EMBL/GenBank/DDBJ databases">
        <authorList>
            <person name="Weinstock G."/>
            <person name="Sodergren E."/>
            <person name="Clifton S."/>
            <person name="Fulton L."/>
            <person name="Fulton B."/>
            <person name="Courtney L."/>
            <person name="Fronick C."/>
            <person name="Harrison M."/>
            <person name="Strong C."/>
            <person name="Farmer C."/>
            <person name="Delahaunty K."/>
            <person name="Markovic C."/>
            <person name="Hall O."/>
            <person name="Minx P."/>
            <person name="Tomlinson C."/>
            <person name="Mitreva M."/>
            <person name="Nelson J."/>
            <person name="Hou S."/>
            <person name="Wollam A."/>
            <person name="Pepin K.H."/>
            <person name="Johnson M."/>
            <person name="Bhonagiri V."/>
            <person name="Nash W.E."/>
            <person name="Warren W."/>
            <person name="Chinwalla A."/>
            <person name="Mardis E.R."/>
            <person name="Wilson R.K."/>
        </authorList>
    </citation>
    <scope>NUCLEOTIDE SEQUENCE [LARGE SCALE GENOMIC DNA]</scope>
    <source>
        <strain evidence="1">ATCC 51147</strain>
    </source>
</reference>
<dbReference type="EMBL" id="ACJW02000003">
    <property type="protein sequence ID" value="EEP67209.1"/>
    <property type="molecule type" value="Genomic_DNA"/>
</dbReference>
<organism evidence="1 2">
    <name type="scientific">Kingella oralis ATCC 51147</name>
    <dbReference type="NCBI Taxonomy" id="629741"/>
    <lineage>
        <taxon>Bacteria</taxon>
        <taxon>Pseudomonadati</taxon>
        <taxon>Pseudomonadota</taxon>
        <taxon>Betaproteobacteria</taxon>
        <taxon>Neisseriales</taxon>
        <taxon>Neisseriaceae</taxon>
        <taxon>Kingella</taxon>
    </lineage>
</organism>
<evidence type="ECO:0000313" key="2">
    <source>
        <dbReference type="Proteomes" id="UP000003009"/>
    </source>
</evidence>
<dbReference type="Proteomes" id="UP000003009">
    <property type="component" value="Unassembled WGS sequence"/>
</dbReference>
<proteinExistence type="predicted"/>
<gene>
    <name evidence="1" type="ORF">GCWU000324_01453</name>
</gene>
<dbReference type="AlphaFoldDB" id="C4GKF0"/>
<evidence type="ECO:0000313" key="1">
    <source>
        <dbReference type="EMBL" id="EEP67209.1"/>
    </source>
</evidence>
<name>C4GKF0_9NEIS</name>
<protein>
    <submittedName>
        <fullName evidence="1">Uncharacterized protein</fullName>
    </submittedName>
</protein>